<dbReference type="RefSeq" id="WP_369788883.1">
    <property type="nucleotide sequence ID" value="NZ_CP165628.1"/>
</dbReference>
<reference evidence="1" key="1">
    <citation type="submission" date="2024-07" db="EMBL/GenBank/DDBJ databases">
        <authorList>
            <person name="Biller S.J."/>
        </authorList>
    </citation>
    <scope>NUCLEOTIDE SEQUENCE</scope>
    <source>
        <strain evidence="1">WC2420</strain>
    </source>
</reference>
<dbReference type="AlphaFoldDB" id="A0AB39VMI1"/>
<evidence type="ECO:0000313" key="1">
    <source>
        <dbReference type="EMBL" id="XDU71773.1"/>
    </source>
</evidence>
<protein>
    <submittedName>
        <fullName evidence="1">Uncharacterized protein</fullName>
    </submittedName>
</protein>
<organism evidence="1">
    <name type="scientific">Rouxiella sp. WC2420</name>
    <dbReference type="NCBI Taxonomy" id="3234145"/>
    <lineage>
        <taxon>Bacteria</taxon>
        <taxon>Pseudomonadati</taxon>
        <taxon>Pseudomonadota</taxon>
        <taxon>Gammaproteobacteria</taxon>
        <taxon>Enterobacterales</taxon>
        <taxon>Yersiniaceae</taxon>
        <taxon>Rouxiella</taxon>
    </lineage>
</organism>
<accession>A0AB39VMI1</accession>
<gene>
    <name evidence="1" type="ORF">AB3G37_19960</name>
</gene>
<proteinExistence type="predicted"/>
<sequence length="304" mass="34514">MQISFENAIRCIFVLPAISSVLTAPVFSATKHLSAIKNNALVPSSMDNVIHLENKISELLESHDFSFLNHQEYDGNKSRRGISPNKIKYQGQRECLKKVINDLYSLDEIIKPQIFESETCSHMAEINSAAENKLSIKLAEISPTSCLKFCEETNRQLNENLDNLGFREGHLNFELRTLENNLPIADDAEQVRNIIDGKLAVVQKTRDEIYQLQDECDSVLDKEAKNIASSTLKKNRFNNDCRPLFNSDIKYPTFPALADTAYDGVSMHRGNLIGTCREMLIEHIELANTEIWQKKSTDRSTVDF</sequence>
<dbReference type="EMBL" id="CP165628">
    <property type="protein sequence ID" value="XDU71773.1"/>
    <property type="molecule type" value="Genomic_DNA"/>
</dbReference>
<name>A0AB39VMI1_9GAMM</name>